<dbReference type="SUPFAM" id="SSF46689">
    <property type="entry name" value="Homeodomain-like"/>
    <property type="match status" value="1"/>
</dbReference>
<feature type="domain" description="HTH tetR-type" evidence="5">
    <location>
        <begin position="7"/>
        <end position="67"/>
    </location>
</feature>
<dbReference type="PRINTS" id="PR00455">
    <property type="entry name" value="HTHTETR"/>
</dbReference>
<dbReference type="GO" id="GO:0000976">
    <property type="term" value="F:transcription cis-regulatory region binding"/>
    <property type="evidence" value="ECO:0007669"/>
    <property type="project" value="TreeGrafter"/>
</dbReference>
<keyword evidence="1" id="KW-0805">Transcription regulation</keyword>
<accession>A0A1M6I150</accession>
<dbReference type="OrthoDB" id="9815924at2"/>
<evidence type="ECO:0000259" key="5">
    <source>
        <dbReference type="PROSITE" id="PS50977"/>
    </source>
</evidence>
<evidence type="ECO:0000256" key="3">
    <source>
        <dbReference type="ARBA" id="ARBA00023163"/>
    </source>
</evidence>
<dbReference type="Pfam" id="PF00440">
    <property type="entry name" value="TetR_N"/>
    <property type="match status" value="1"/>
</dbReference>
<keyword evidence="3" id="KW-0804">Transcription</keyword>
<dbReference type="GO" id="GO:0003700">
    <property type="term" value="F:DNA-binding transcription factor activity"/>
    <property type="evidence" value="ECO:0007669"/>
    <property type="project" value="TreeGrafter"/>
</dbReference>
<dbReference type="EMBL" id="FQZP01000037">
    <property type="protein sequence ID" value="SHJ27984.1"/>
    <property type="molecule type" value="Genomic_DNA"/>
</dbReference>
<keyword evidence="7" id="KW-1185">Reference proteome</keyword>
<evidence type="ECO:0000256" key="2">
    <source>
        <dbReference type="ARBA" id="ARBA00023125"/>
    </source>
</evidence>
<dbReference type="RefSeq" id="WP_149679125.1">
    <property type="nucleotide sequence ID" value="NZ_FQZP01000037.1"/>
</dbReference>
<dbReference type="InterPro" id="IPR050109">
    <property type="entry name" value="HTH-type_TetR-like_transc_reg"/>
</dbReference>
<evidence type="ECO:0000256" key="4">
    <source>
        <dbReference type="PROSITE-ProRule" id="PRU00335"/>
    </source>
</evidence>
<proteinExistence type="predicted"/>
<dbReference type="Proteomes" id="UP000324781">
    <property type="component" value="Unassembled WGS sequence"/>
</dbReference>
<protein>
    <submittedName>
        <fullName evidence="6">Transcriptional regulator, TetR family</fullName>
    </submittedName>
</protein>
<evidence type="ECO:0000313" key="7">
    <source>
        <dbReference type="Proteomes" id="UP000324781"/>
    </source>
</evidence>
<dbReference type="InterPro" id="IPR009057">
    <property type="entry name" value="Homeodomain-like_sf"/>
</dbReference>
<dbReference type="InterPro" id="IPR001647">
    <property type="entry name" value="HTH_TetR"/>
</dbReference>
<dbReference type="AlphaFoldDB" id="A0A1M6I150"/>
<sequence length="236" mass="27044">METGSGVEARERIINAAVELFSQKGYDATRVNDIASAANVNKALIYYYFKNKQDILDFMVHSLLNNAVSITLDFIHTHIVQMIGKGCLDILPDRLHFVNEEAKQEFIQNTCKFYERVVDYAIEKRSIIRILMLESLKNGKHQNSLFQMMDFVANNENNPIIKTISSADQDFAYSDEMVLFRFFFSIIPIVSFAAYYDDYKEVSALSDKELRDSFLRVSNIIIASMVSGSDILLRSK</sequence>
<reference evidence="6 7" key="1">
    <citation type="submission" date="2016-11" db="EMBL/GenBank/DDBJ databases">
        <authorList>
            <person name="Varghese N."/>
            <person name="Submissions S."/>
        </authorList>
    </citation>
    <scope>NUCLEOTIDE SEQUENCE [LARGE SCALE GENOMIC DNA]</scope>
    <source>
        <strain evidence="6 7">DSM 19027</strain>
    </source>
</reference>
<dbReference type="PROSITE" id="PS50977">
    <property type="entry name" value="HTH_TETR_2"/>
    <property type="match status" value="1"/>
</dbReference>
<name>A0A1M6I150_9FIRM</name>
<keyword evidence="2 4" id="KW-0238">DNA-binding</keyword>
<feature type="DNA-binding region" description="H-T-H motif" evidence="4">
    <location>
        <begin position="30"/>
        <end position="49"/>
    </location>
</feature>
<evidence type="ECO:0000256" key="1">
    <source>
        <dbReference type="ARBA" id="ARBA00023015"/>
    </source>
</evidence>
<evidence type="ECO:0000313" key="6">
    <source>
        <dbReference type="EMBL" id="SHJ27984.1"/>
    </source>
</evidence>
<organism evidence="6 7">
    <name type="scientific">Thermoclostridium caenicola</name>
    <dbReference type="NCBI Taxonomy" id="659425"/>
    <lineage>
        <taxon>Bacteria</taxon>
        <taxon>Bacillati</taxon>
        <taxon>Bacillota</taxon>
        <taxon>Clostridia</taxon>
        <taxon>Eubacteriales</taxon>
        <taxon>Oscillospiraceae</taxon>
        <taxon>Thermoclostridium</taxon>
    </lineage>
</organism>
<dbReference type="PANTHER" id="PTHR30055">
    <property type="entry name" value="HTH-TYPE TRANSCRIPTIONAL REGULATOR RUTR"/>
    <property type="match status" value="1"/>
</dbReference>
<gene>
    <name evidence="6" type="ORF">SAMN05444373_103731</name>
</gene>
<dbReference type="PANTHER" id="PTHR30055:SF234">
    <property type="entry name" value="HTH-TYPE TRANSCRIPTIONAL REGULATOR BETI"/>
    <property type="match status" value="1"/>
</dbReference>
<dbReference type="Gene3D" id="1.10.357.10">
    <property type="entry name" value="Tetracycline Repressor, domain 2"/>
    <property type="match status" value="1"/>
</dbReference>